<evidence type="ECO:0000313" key="2">
    <source>
        <dbReference type="EMBL" id="MDT7041427.1"/>
    </source>
</evidence>
<evidence type="ECO:0000256" key="1">
    <source>
        <dbReference type="SAM" id="SignalP"/>
    </source>
</evidence>
<dbReference type="PANTHER" id="PTHR30203:SF24">
    <property type="entry name" value="BLR4935 PROTEIN"/>
    <property type="match status" value="1"/>
</dbReference>
<evidence type="ECO:0000313" key="3">
    <source>
        <dbReference type="Proteomes" id="UP001250932"/>
    </source>
</evidence>
<keyword evidence="3" id="KW-1185">Reference proteome</keyword>
<organism evidence="2 3">
    <name type="scientific">Candidatus Nitronereus thalassa</name>
    <dbReference type="NCBI Taxonomy" id="3020898"/>
    <lineage>
        <taxon>Bacteria</taxon>
        <taxon>Pseudomonadati</taxon>
        <taxon>Nitrospirota</taxon>
        <taxon>Nitrospiria</taxon>
        <taxon>Nitrospirales</taxon>
        <taxon>Nitrospiraceae</taxon>
        <taxon>Candidatus Nitronereus</taxon>
    </lineage>
</organism>
<feature type="signal peptide" evidence="1">
    <location>
        <begin position="1"/>
        <end position="22"/>
    </location>
</feature>
<proteinExistence type="predicted"/>
<dbReference type="EMBL" id="JAQOUE010000001">
    <property type="protein sequence ID" value="MDT7041427.1"/>
    <property type="molecule type" value="Genomic_DNA"/>
</dbReference>
<dbReference type="PANTHER" id="PTHR30203">
    <property type="entry name" value="OUTER MEMBRANE CATION EFFLUX PROTEIN"/>
    <property type="match status" value="1"/>
</dbReference>
<sequence>MKKQRLLLLLGGWVLVSGCATVTVDEEFSQVSQEALSRTGETVAWEQTPEDVAWTQETVQQLLQDGLTREEAVRLALINNRQLQVQFEMLGMAKADLIQAGLYTNPRLGSLIRFPGGMPGAVINTESDVLFLVSDLWNVPLRRNLATVEVLRTTNLIVQEILEAAANARNAFDEVLLQQALYAFVMENVSLFEATLEQVQIRFESGLVNQLDIFLAQNVLYESQLELASVKAQLKRARAQLLGTLGLDPLLSEDVPIQGNLEDIPHRDISLDQAWTFAQDQRVDLALTRLQITQSQRLLSLQKAKIFGDVGLGGNYTRSLGKVDNPGLVIALEIPVLNQNQGGIARAEFQVRQAEKRMVATEFAAKLELKRLLAELNYHDTHVELFRKNMLVVQEQAENYVKQFYASMQFNSIYLIQARQRNLNARRGYLHALRQYRLTESALQVALGGEAEKKMANGSAFLIHH</sequence>
<protein>
    <submittedName>
        <fullName evidence="2">TolC family protein</fullName>
    </submittedName>
</protein>
<accession>A0ABU3K4U7</accession>
<comment type="caution">
    <text evidence="2">The sequence shown here is derived from an EMBL/GenBank/DDBJ whole genome shotgun (WGS) entry which is preliminary data.</text>
</comment>
<name>A0ABU3K4U7_9BACT</name>
<gene>
    <name evidence="2" type="ORF">PPG34_03645</name>
</gene>
<dbReference type="Gene3D" id="1.20.1600.10">
    <property type="entry name" value="Outer membrane efflux proteins (OEP)"/>
    <property type="match status" value="1"/>
</dbReference>
<dbReference type="Proteomes" id="UP001250932">
    <property type="component" value="Unassembled WGS sequence"/>
</dbReference>
<reference evidence="2 3" key="1">
    <citation type="journal article" date="2023" name="ISME J.">
        <title>Cultivation and genomic characterization of novel and ubiquitous marine nitrite-oxidizing bacteria from the Nitrospirales.</title>
        <authorList>
            <person name="Mueller A.J."/>
            <person name="Daebeler A."/>
            <person name="Herbold C.W."/>
            <person name="Kirkegaard R.H."/>
            <person name="Daims H."/>
        </authorList>
    </citation>
    <scope>NUCLEOTIDE SEQUENCE [LARGE SCALE GENOMIC DNA]</scope>
    <source>
        <strain evidence="2 3">EB</strain>
    </source>
</reference>
<dbReference type="InterPro" id="IPR010131">
    <property type="entry name" value="MdtP/NodT-like"/>
</dbReference>
<dbReference type="SUPFAM" id="SSF56954">
    <property type="entry name" value="Outer membrane efflux proteins (OEP)"/>
    <property type="match status" value="1"/>
</dbReference>
<feature type="chain" id="PRO_5046550787" evidence="1">
    <location>
        <begin position="23"/>
        <end position="465"/>
    </location>
</feature>
<dbReference type="RefSeq" id="WP_313831781.1">
    <property type="nucleotide sequence ID" value="NZ_JAQOUE010000001.1"/>
</dbReference>
<dbReference type="PROSITE" id="PS51257">
    <property type="entry name" value="PROKAR_LIPOPROTEIN"/>
    <property type="match status" value="1"/>
</dbReference>
<keyword evidence="1" id="KW-0732">Signal</keyword>